<dbReference type="KEGG" id="psq:PUNSTDRAFT_139679"/>
<reference evidence="3" key="1">
    <citation type="journal article" date="2012" name="Science">
        <title>The Paleozoic origin of enzymatic lignin decomposition reconstructed from 31 fungal genomes.</title>
        <authorList>
            <person name="Floudas D."/>
            <person name="Binder M."/>
            <person name="Riley R."/>
            <person name="Barry K."/>
            <person name="Blanchette R.A."/>
            <person name="Henrissat B."/>
            <person name="Martinez A.T."/>
            <person name="Otillar R."/>
            <person name="Spatafora J.W."/>
            <person name="Yadav J.S."/>
            <person name="Aerts A."/>
            <person name="Benoit I."/>
            <person name="Boyd A."/>
            <person name="Carlson A."/>
            <person name="Copeland A."/>
            <person name="Coutinho P.M."/>
            <person name="de Vries R.P."/>
            <person name="Ferreira P."/>
            <person name="Findley K."/>
            <person name="Foster B."/>
            <person name="Gaskell J."/>
            <person name="Glotzer D."/>
            <person name="Gorecki P."/>
            <person name="Heitman J."/>
            <person name="Hesse C."/>
            <person name="Hori C."/>
            <person name="Igarashi K."/>
            <person name="Jurgens J.A."/>
            <person name="Kallen N."/>
            <person name="Kersten P."/>
            <person name="Kohler A."/>
            <person name="Kuees U."/>
            <person name="Kumar T.K.A."/>
            <person name="Kuo A."/>
            <person name="LaButti K."/>
            <person name="Larrondo L.F."/>
            <person name="Lindquist E."/>
            <person name="Ling A."/>
            <person name="Lombard V."/>
            <person name="Lucas S."/>
            <person name="Lundell T."/>
            <person name="Martin R."/>
            <person name="McLaughlin D.J."/>
            <person name="Morgenstern I."/>
            <person name="Morin E."/>
            <person name="Murat C."/>
            <person name="Nagy L.G."/>
            <person name="Nolan M."/>
            <person name="Ohm R.A."/>
            <person name="Patyshakuliyeva A."/>
            <person name="Rokas A."/>
            <person name="Ruiz-Duenas F.J."/>
            <person name="Sabat G."/>
            <person name="Salamov A."/>
            <person name="Samejima M."/>
            <person name="Schmutz J."/>
            <person name="Slot J.C."/>
            <person name="St John F."/>
            <person name="Stenlid J."/>
            <person name="Sun H."/>
            <person name="Sun S."/>
            <person name="Syed K."/>
            <person name="Tsang A."/>
            <person name="Wiebenga A."/>
            <person name="Young D."/>
            <person name="Pisabarro A."/>
            <person name="Eastwood D.C."/>
            <person name="Martin F."/>
            <person name="Cullen D."/>
            <person name="Grigoriev I.V."/>
            <person name="Hibbett D.S."/>
        </authorList>
    </citation>
    <scope>NUCLEOTIDE SEQUENCE [LARGE SCALE GENOMIC DNA]</scope>
    <source>
        <strain evidence="3">HHB-11173 SS5</strain>
    </source>
</reference>
<dbReference type="EMBL" id="JH687658">
    <property type="protein sequence ID" value="EIN03300.1"/>
    <property type="molecule type" value="Genomic_DNA"/>
</dbReference>
<gene>
    <name evidence="2" type="ORF">PUNSTDRAFT_139679</name>
</gene>
<dbReference type="GeneID" id="18880406"/>
<feature type="compositionally biased region" description="Polar residues" evidence="1">
    <location>
        <begin position="71"/>
        <end position="92"/>
    </location>
</feature>
<sequence length="92" mass="10070">MLEPEKRKIEGKNCHPSHGTLNSLGVCDSAPHDVSYVDESARQPVIPLRRQAKAEPEGDKKAAVDSRAPHPQTSRLFNPSTSLASHITSPYQ</sequence>
<dbReference type="Proteomes" id="UP000054196">
    <property type="component" value="Unassembled WGS sequence"/>
</dbReference>
<keyword evidence="3" id="KW-1185">Reference proteome</keyword>
<dbReference type="HOGENOM" id="CLU_2414376_0_0_1"/>
<organism evidence="2 3">
    <name type="scientific">Punctularia strigosozonata (strain HHB-11173)</name>
    <name type="common">White-rot fungus</name>
    <dbReference type="NCBI Taxonomy" id="741275"/>
    <lineage>
        <taxon>Eukaryota</taxon>
        <taxon>Fungi</taxon>
        <taxon>Dikarya</taxon>
        <taxon>Basidiomycota</taxon>
        <taxon>Agaricomycotina</taxon>
        <taxon>Agaricomycetes</taxon>
        <taxon>Corticiales</taxon>
        <taxon>Punctulariaceae</taxon>
        <taxon>Punctularia</taxon>
    </lineage>
</organism>
<dbReference type="RefSeq" id="XP_007389472.1">
    <property type="nucleotide sequence ID" value="XM_007389410.1"/>
</dbReference>
<feature type="compositionally biased region" description="Basic and acidic residues" evidence="1">
    <location>
        <begin position="52"/>
        <end position="68"/>
    </location>
</feature>
<feature type="region of interest" description="Disordered" evidence="1">
    <location>
        <begin position="1"/>
        <end position="92"/>
    </location>
</feature>
<proteinExistence type="predicted"/>
<evidence type="ECO:0000256" key="1">
    <source>
        <dbReference type="SAM" id="MobiDB-lite"/>
    </source>
</evidence>
<evidence type="ECO:0000313" key="3">
    <source>
        <dbReference type="Proteomes" id="UP000054196"/>
    </source>
</evidence>
<protein>
    <submittedName>
        <fullName evidence="2">Uncharacterized protein</fullName>
    </submittedName>
</protein>
<dbReference type="AlphaFoldDB" id="R7RYW0"/>
<name>R7RYW0_PUNST</name>
<accession>R7RYW0</accession>
<evidence type="ECO:0000313" key="2">
    <source>
        <dbReference type="EMBL" id="EIN03300.1"/>
    </source>
</evidence>
<feature type="compositionally biased region" description="Basic and acidic residues" evidence="1">
    <location>
        <begin position="1"/>
        <end position="13"/>
    </location>
</feature>